<dbReference type="Pfam" id="PF04883">
    <property type="entry name" value="HK97-gp10_like"/>
    <property type="match status" value="1"/>
</dbReference>
<reference evidence="1 2" key="1">
    <citation type="submission" date="2018-05" db="EMBL/GenBank/DDBJ databases">
        <title>Genomic Encyclopedia of Type Strains, Phase IV (KMG-IV): sequencing the most valuable type-strain genomes for metagenomic binning, comparative biology and taxonomic classification.</title>
        <authorList>
            <person name="Goeker M."/>
        </authorList>
    </citation>
    <scope>NUCLEOTIDE SEQUENCE [LARGE SCALE GENOMIC DNA]</scope>
    <source>
        <strain evidence="1 2">DSM 6986</strain>
    </source>
</reference>
<evidence type="ECO:0000313" key="1">
    <source>
        <dbReference type="EMBL" id="PWJ73831.1"/>
    </source>
</evidence>
<evidence type="ECO:0000313" key="2">
    <source>
        <dbReference type="Proteomes" id="UP000245396"/>
    </source>
</evidence>
<dbReference type="InterPro" id="IPR010064">
    <property type="entry name" value="HK97-gp10_tail"/>
</dbReference>
<proteinExistence type="predicted"/>
<dbReference type="NCBIfam" id="TIGR01725">
    <property type="entry name" value="phge_HK97_gp10"/>
    <property type="match status" value="1"/>
</dbReference>
<organism evidence="1 2">
    <name type="scientific">Pseudaminobacter salicylatoxidans</name>
    <dbReference type="NCBI Taxonomy" id="93369"/>
    <lineage>
        <taxon>Bacteria</taxon>
        <taxon>Pseudomonadati</taxon>
        <taxon>Pseudomonadota</taxon>
        <taxon>Alphaproteobacteria</taxon>
        <taxon>Hyphomicrobiales</taxon>
        <taxon>Phyllobacteriaceae</taxon>
        <taxon>Pseudaminobacter</taxon>
    </lineage>
</organism>
<dbReference type="EMBL" id="QGGG01000025">
    <property type="protein sequence ID" value="PWJ73831.1"/>
    <property type="molecule type" value="Genomic_DNA"/>
</dbReference>
<protein>
    <submittedName>
        <fullName evidence="1">HK97 gp10 family phage protein</fullName>
    </submittedName>
</protein>
<gene>
    <name evidence="1" type="ORF">C7441_12514</name>
</gene>
<keyword evidence="2" id="KW-1185">Reference proteome</keyword>
<dbReference type="OrthoDB" id="8369187at2"/>
<sequence>MAIRAKFVGREKLARRLRELVPDIDQEAAKAQLEAAEELAEAIEQRAPIGETGDYRSSIRGGKLSDNPGAAVFGLRQTKDKNATGIFASFLWRWLEYGTADRTVKKTGRSSGKMTAQPHIFPTYRQHQKRIRRKVATAINRAVRRAQKK</sequence>
<dbReference type="RefSeq" id="WP_109614797.1">
    <property type="nucleotide sequence ID" value="NZ_QGGG01000025.1"/>
</dbReference>
<name>A0A316BLT0_PSESE</name>
<dbReference type="AlphaFoldDB" id="A0A316BLT0"/>
<accession>A0A316BLT0</accession>
<comment type="caution">
    <text evidence="1">The sequence shown here is derived from an EMBL/GenBank/DDBJ whole genome shotgun (WGS) entry which is preliminary data.</text>
</comment>
<dbReference type="Proteomes" id="UP000245396">
    <property type="component" value="Unassembled WGS sequence"/>
</dbReference>